<proteinExistence type="predicted"/>
<name>A0ACB9H073_CICIN</name>
<reference evidence="1 2" key="2">
    <citation type="journal article" date="2022" name="Mol. Ecol. Resour.">
        <title>The genomes of chicory, endive, great burdock and yacon provide insights into Asteraceae paleo-polyploidization history and plant inulin production.</title>
        <authorList>
            <person name="Fan W."/>
            <person name="Wang S."/>
            <person name="Wang H."/>
            <person name="Wang A."/>
            <person name="Jiang F."/>
            <person name="Liu H."/>
            <person name="Zhao H."/>
            <person name="Xu D."/>
            <person name="Zhang Y."/>
        </authorList>
    </citation>
    <scope>NUCLEOTIDE SEQUENCE [LARGE SCALE GENOMIC DNA]</scope>
    <source>
        <strain evidence="2">cv. Punajuju</strain>
        <tissue evidence="1">Leaves</tissue>
    </source>
</reference>
<organism evidence="1 2">
    <name type="scientific">Cichorium intybus</name>
    <name type="common">Chicory</name>
    <dbReference type="NCBI Taxonomy" id="13427"/>
    <lineage>
        <taxon>Eukaryota</taxon>
        <taxon>Viridiplantae</taxon>
        <taxon>Streptophyta</taxon>
        <taxon>Embryophyta</taxon>
        <taxon>Tracheophyta</taxon>
        <taxon>Spermatophyta</taxon>
        <taxon>Magnoliopsida</taxon>
        <taxon>eudicotyledons</taxon>
        <taxon>Gunneridae</taxon>
        <taxon>Pentapetalae</taxon>
        <taxon>asterids</taxon>
        <taxon>campanulids</taxon>
        <taxon>Asterales</taxon>
        <taxon>Asteraceae</taxon>
        <taxon>Cichorioideae</taxon>
        <taxon>Cichorieae</taxon>
        <taxon>Cichoriinae</taxon>
        <taxon>Cichorium</taxon>
    </lineage>
</organism>
<protein>
    <submittedName>
        <fullName evidence="1">Uncharacterized protein</fullName>
    </submittedName>
</protein>
<dbReference type="Proteomes" id="UP001055811">
    <property type="component" value="Linkage Group LG01"/>
</dbReference>
<comment type="caution">
    <text evidence="1">The sequence shown here is derived from an EMBL/GenBank/DDBJ whole genome shotgun (WGS) entry which is preliminary data.</text>
</comment>
<evidence type="ECO:0000313" key="2">
    <source>
        <dbReference type="Proteomes" id="UP001055811"/>
    </source>
</evidence>
<accession>A0ACB9H073</accession>
<dbReference type="EMBL" id="CM042009">
    <property type="protein sequence ID" value="KAI3789120.1"/>
    <property type="molecule type" value="Genomic_DNA"/>
</dbReference>
<evidence type="ECO:0000313" key="1">
    <source>
        <dbReference type="EMBL" id="KAI3789120.1"/>
    </source>
</evidence>
<sequence>MSVACPIHTLQSYKSECQSRGGEERGQKWPVGIEGVWGRNDQRAFPLPSLQNPCNSMFYSKFDLRFGQI</sequence>
<gene>
    <name evidence="1" type="ORF">L2E82_01908</name>
</gene>
<reference evidence="2" key="1">
    <citation type="journal article" date="2022" name="Mol. Ecol. Resour.">
        <title>The genomes of chicory, endive, great burdock and yacon provide insights into Asteraceae palaeo-polyploidization history and plant inulin production.</title>
        <authorList>
            <person name="Fan W."/>
            <person name="Wang S."/>
            <person name="Wang H."/>
            <person name="Wang A."/>
            <person name="Jiang F."/>
            <person name="Liu H."/>
            <person name="Zhao H."/>
            <person name="Xu D."/>
            <person name="Zhang Y."/>
        </authorList>
    </citation>
    <scope>NUCLEOTIDE SEQUENCE [LARGE SCALE GENOMIC DNA]</scope>
    <source>
        <strain evidence="2">cv. Punajuju</strain>
    </source>
</reference>
<keyword evidence="2" id="KW-1185">Reference proteome</keyword>